<evidence type="ECO:0000313" key="8">
    <source>
        <dbReference type="EMBL" id="QOW62077.1"/>
    </source>
</evidence>
<comment type="subcellular location">
    <subcellularLocation>
        <location evidence="6">Cytoplasm</location>
    </subcellularLocation>
</comment>
<keyword evidence="2 6" id="KW-0963">Cytoplasm</keyword>
<dbReference type="NCBIfam" id="TIGR01280">
    <property type="entry name" value="xseB"/>
    <property type="match status" value="1"/>
</dbReference>
<dbReference type="InterPro" id="IPR037004">
    <property type="entry name" value="Exonuc_VII_ssu_sf"/>
</dbReference>
<sequence length="78" mass="9034">MKKFEDRLERLEEITEKIRDAEVPLEKALSLFEEGIRLAKGLEKDIEKIEGKIEVLLNQPVLPEEKPELDLFASAEKD</sequence>
<dbReference type="RefSeq" id="WP_020965621.1">
    <property type="nucleotide sequence ID" value="NZ_CP045670.1"/>
</dbReference>
<evidence type="ECO:0000256" key="7">
    <source>
        <dbReference type="SAM" id="Coils"/>
    </source>
</evidence>
<dbReference type="InterPro" id="IPR003761">
    <property type="entry name" value="Exonuc_VII_S"/>
</dbReference>
<keyword evidence="7" id="KW-0175">Coiled coil</keyword>
<evidence type="ECO:0000256" key="5">
    <source>
        <dbReference type="ARBA" id="ARBA00022839"/>
    </source>
</evidence>
<comment type="function">
    <text evidence="6">Bidirectionally degrades single-stranded DNA into large acid-insoluble oligonucleotides, which are then degraded further into small acid-soluble oligonucleotides.</text>
</comment>
<dbReference type="GO" id="GO:0009318">
    <property type="term" value="C:exodeoxyribonuclease VII complex"/>
    <property type="evidence" value="ECO:0007669"/>
    <property type="project" value="UniProtKB-UniRule"/>
</dbReference>
<dbReference type="AlphaFoldDB" id="A0A7S7AXK9"/>
<organism evidence="8 9">
    <name type="scientific">Treponema pedis</name>
    <dbReference type="NCBI Taxonomy" id="409322"/>
    <lineage>
        <taxon>Bacteria</taxon>
        <taxon>Pseudomonadati</taxon>
        <taxon>Spirochaetota</taxon>
        <taxon>Spirochaetia</taxon>
        <taxon>Spirochaetales</taxon>
        <taxon>Treponemataceae</taxon>
        <taxon>Treponema</taxon>
    </lineage>
</organism>
<evidence type="ECO:0000256" key="4">
    <source>
        <dbReference type="ARBA" id="ARBA00022801"/>
    </source>
</evidence>
<dbReference type="GeneID" id="301090343"/>
<comment type="similarity">
    <text evidence="1 6">Belongs to the XseB family.</text>
</comment>
<dbReference type="Pfam" id="PF02609">
    <property type="entry name" value="Exonuc_VII_S"/>
    <property type="match status" value="1"/>
</dbReference>
<proteinExistence type="inferred from homology"/>
<reference evidence="8 9" key="1">
    <citation type="submission" date="2020-09" db="EMBL/GenBank/DDBJ databases">
        <title>Characterization of Treponema spp. from bovine digital dermatitis in Korea.</title>
        <authorList>
            <person name="Espiritu H.M."/>
            <person name="Cho Y.I."/>
            <person name="Mamuad L."/>
        </authorList>
    </citation>
    <scope>NUCLEOTIDE SEQUENCE [LARGE SCALE GENOMIC DNA]</scope>
    <source>
        <strain evidence="8 9">KS1</strain>
    </source>
</reference>
<evidence type="ECO:0000256" key="2">
    <source>
        <dbReference type="ARBA" id="ARBA00022490"/>
    </source>
</evidence>
<protein>
    <recommendedName>
        <fullName evidence="6">Exodeoxyribonuclease 7 small subunit</fullName>
        <ecNumber evidence="6">3.1.11.6</ecNumber>
    </recommendedName>
    <alternativeName>
        <fullName evidence="6">Exodeoxyribonuclease VII small subunit</fullName>
        <shortName evidence="6">Exonuclease VII small subunit</shortName>
    </alternativeName>
</protein>
<dbReference type="GO" id="GO:0005829">
    <property type="term" value="C:cytosol"/>
    <property type="evidence" value="ECO:0007669"/>
    <property type="project" value="TreeGrafter"/>
</dbReference>
<dbReference type="Proteomes" id="UP000593915">
    <property type="component" value="Chromosome"/>
</dbReference>
<dbReference type="GO" id="GO:0008855">
    <property type="term" value="F:exodeoxyribonuclease VII activity"/>
    <property type="evidence" value="ECO:0007669"/>
    <property type="project" value="UniProtKB-UniRule"/>
</dbReference>
<keyword evidence="5 6" id="KW-0269">Exonuclease</keyword>
<evidence type="ECO:0000313" key="9">
    <source>
        <dbReference type="Proteomes" id="UP000593915"/>
    </source>
</evidence>
<comment type="catalytic activity">
    <reaction evidence="6">
        <text>Exonucleolytic cleavage in either 5'- to 3'- or 3'- to 5'-direction to yield nucleoside 5'-phosphates.</text>
        <dbReference type="EC" id="3.1.11.6"/>
    </reaction>
</comment>
<dbReference type="EC" id="3.1.11.6" evidence="6"/>
<gene>
    <name evidence="6 8" type="primary">xseB</name>
    <name evidence="8" type="ORF">IFE08_07040</name>
</gene>
<evidence type="ECO:0000256" key="3">
    <source>
        <dbReference type="ARBA" id="ARBA00022722"/>
    </source>
</evidence>
<feature type="coiled-coil region" evidence="7">
    <location>
        <begin position="1"/>
        <end position="59"/>
    </location>
</feature>
<evidence type="ECO:0000256" key="6">
    <source>
        <dbReference type="HAMAP-Rule" id="MF_00337"/>
    </source>
</evidence>
<dbReference type="SUPFAM" id="SSF116842">
    <property type="entry name" value="XseB-like"/>
    <property type="match status" value="1"/>
</dbReference>
<dbReference type="GO" id="GO:0006308">
    <property type="term" value="P:DNA catabolic process"/>
    <property type="evidence" value="ECO:0007669"/>
    <property type="project" value="UniProtKB-UniRule"/>
</dbReference>
<dbReference type="EMBL" id="CP061839">
    <property type="protein sequence ID" value="QOW62077.1"/>
    <property type="molecule type" value="Genomic_DNA"/>
</dbReference>
<keyword evidence="4 6" id="KW-0378">Hydrolase</keyword>
<dbReference type="Gene3D" id="1.10.287.1040">
    <property type="entry name" value="Exonuclease VII, small subunit"/>
    <property type="match status" value="1"/>
</dbReference>
<dbReference type="HAMAP" id="MF_00337">
    <property type="entry name" value="Exonuc_7_S"/>
    <property type="match status" value="1"/>
</dbReference>
<name>A0A7S7AXK9_9SPIR</name>
<dbReference type="PIRSF" id="PIRSF006488">
    <property type="entry name" value="Exonuc_VII_S"/>
    <property type="match status" value="1"/>
</dbReference>
<keyword evidence="3 6" id="KW-0540">Nuclease</keyword>
<accession>A0A7S7AXK9</accession>
<evidence type="ECO:0000256" key="1">
    <source>
        <dbReference type="ARBA" id="ARBA00009998"/>
    </source>
</evidence>
<dbReference type="PANTHER" id="PTHR34137:SF1">
    <property type="entry name" value="EXODEOXYRIBONUCLEASE 7 SMALL SUBUNIT"/>
    <property type="match status" value="1"/>
</dbReference>
<comment type="subunit">
    <text evidence="6">Heterooligomer composed of large and small subunits.</text>
</comment>
<dbReference type="PANTHER" id="PTHR34137">
    <property type="entry name" value="EXODEOXYRIBONUCLEASE 7 SMALL SUBUNIT"/>
    <property type="match status" value="1"/>
</dbReference>